<feature type="compositionally biased region" description="Polar residues" evidence="3">
    <location>
        <begin position="64"/>
        <end position="73"/>
    </location>
</feature>
<evidence type="ECO:0000256" key="2">
    <source>
        <dbReference type="PROSITE-ProRule" id="PRU00117"/>
    </source>
</evidence>
<dbReference type="PROSITE" id="PS50084">
    <property type="entry name" value="KH_TYPE_1"/>
    <property type="match status" value="3"/>
</dbReference>
<proteinExistence type="predicted"/>
<dbReference type="Proteomes" id="UP000268321">
    <property type="component" value="Unassembled WGS sequence"/>
</dbReference>
<dbReference type="Pfam" id="PF00013">
    <property type="entry name" value="KH_1"/>
    <property type="match status" value="3"/>
</dbReference>
<feature type="compositionally biased region" description="Basic and acidic residues" evidence="3">
    <location>
        <begin position="74"/>
        <end position="94"/>
    </location>
</feature>
<dbReference type="InterPro" id="IPR004088">
    <property type="entry name" value="KH_dom_type_1"/>
</dbReference>
<keyword evidence="6" id="KW-1185">Reference proteome</keyword>
<feature type="compositionally biased region" description="Basic and acidic residues" evidence="3">
    <location>
        <begin position="49"/>
        <end position="59"/>
    </location>
</feature>
<accession>A0A4V1J3K5</accession>
<dbReference type="PANTHER" id="PTHR10288">
    <property type="entry name" value="KH DOMAIN CONTAINING RNA BINDING PROTEIN"/>
    <property type="match status" value="1"/>
</dbReference>
<protein>
    <recommendedName>
        <fullName evidence="4">K Homology domain-containing protein</fullName>
    </recommendedName>
</protein>
<feature type="domain" description="K Homology" evidence="4">
    <location>
        <begin position="180"/>
        <end position="251"/>
    </location>
</feature>
<dbReference type="GO" id="GO:0003723">
    <property type="term" value="F:RNA binding"/>
    <property type="evidence" value="ECO:0007669"/>
    <property type="project" value="UniProtKB-UniRule"/>
</dbReference>
<sequence length="466" mass="51505">MSNLLKRKNEDEDSQAKDQLNKRPALDSEQLKISEKQQDTEQTAPSIFKPDEPKDKSDEYDPAISTTSALTVKSNDDPIESHPAKPVHSARDKEDPNLNLVRMLCPVKEAGAIVGKKGEKIAHLREKANVRIYISENLKNIPERVVTIKGSSENVARAFGLIVRTILEEPEDEPASVMSKQYVLKLLIPHHMVGYLIGKGGLKFREIEEKSAAKLKASEQPMPFSTDRVVSVSGVGDAIHIALYFICETMLEQRENVKKQKVIFYNPANARHQPLGPGPMMNMPLGSPQHPYMPNTHVPIHGMGPASNPGMDDMHGGPGYLQKYNFQMMFLPTARPRYNSPQTMPAPTQSLYTDEHGNTIVGDVITNMPVQISSNPDKFTQDVYVANVNIGSVIGKGGNNIKHIREVSACAYVKIESDTNQSILLGGGRGLTNVRKLTLTGTYSAIQSAIYLINQRISADKERNGF</sequence>
<evidence type="ECO:0000259" key="4">
    <source>
        <dbReference type="SMART" id="SM00322"/>
    </source>
</evidence>
<dbReference type="AlphaFoldDB" id="A0A4V1J3K5"/>
<feature type="region of interest" description="Disordered" evidence="3">
    <location>
        <begin position="1"/>
        <end position="94"/>
    </location>
</feature>
<keyword evidence="2" id="KW-0694">RNA-binding</keyword>
<dbReference type="InterPro" id="IPR036612">
    <property type="entry name" value="KH_dom_type_1_sf"/>
</dbReference>
<feature type="domain" description="K Homology" evidence="4">
    <location>
        <begin position="97"/>
        <end position="167"/>
    </location>
</feature>
<dbReference type="OrthoDB" id="1937934at2759"/>
<reference evidence="6" key="1">
    <citation type="journal article" date="2018" name="Nat. Microbiol.">
        <title>Leveraging single-cell genomics to expand the fungal tree of life.</title>
        <authorList>
            <person name="Ahrendt S.R."/>
            <person name="Quandt C.A."/>
            <person name="Ciobanu D."/>
            <person name="Clum A."/>
            <person name="Salamov A."/>
            <person name="Andreopoulos B."/>
            <person name="Cheng J.F."/>
            <person name="Woyke T."/>
            <person name="Pelin A."/>
            <person name="Henrissat B."/>
            <person name="Reynolds N.K."/>
            <person name="Benny G.L."/>
            <person name="Smith M.E."/>
            <person name="James T.Y."/>
            <person name="Grigoriev I.V."/>
        </authorList>
    </citation>
    <scope>NUCLEOTIDE SEQUENCE [LARGE SCALE GENOMIC DNA]</scope>
    <source>
        <strain evidence="6">Baker2002</strain>
    </source>
</reference>
<dbReference type="SUPFAM" id="SSF54791">
    <property type="entry name" value="Eukaryotic type KH-domain (KH-domain type I)"/>
    <property type="match status" value="3"/>
</dbReference>
<feature type="compositionally biased region" description="Basic and acidic residues" evidence="3">
    <location>
        <begin position="7"/>
        <end position="39"/>
    </location>
</feature>
<evidence type="ECO:0000313" key="6">
    <source>
        <dbReference type="Proteomes" id="UP000268321"/>
    </source>
</evidence>
<keyword evidence="1" id="KW-0677">Repeat</keyword>
<evidence type="ECO:0000313" key="5">
    <source>
        <dbReference type="EMBL" id="RKP32379.1"/>
    </source>
</evidence>
<dbReference type="InterPro" id="IPR004087">
    <property type="entry name" value="KH_dom"/>
</dbReference>
<dbReference type="Gene3D" id="3.30.1370.10">
    <property type="entry name" value="K Homology domain, type 1"/>
    <property type="match status" value="3"/>
</dbReference>
<evidence type="ECO:0000256" key="1">
    <source>
        <dbReference type="ARBA" id="ARBA00022737"/>
    </source>
</evidence>
<feature type="domain" description="K Homology" evidence="4">
    <location>
        <begin position="377"/>
        <end position="458"/>
    </location>
</feature>
<name>A0A4V1J3K5_9ASCO</name>
<evidence type="ECO:0000256" key="3">
    <source>
        <dbReference type="SAM" id="MobiDB-lite"/>
    </source>
</evidence>
<gene>
    <name evidence="5" type="ORF">METBISCDRAFT_21646</name>
</gene>
<dbReference type="SMART" id="SM00322">
    <property type="entry name" value="KH"/>
    <property type="match status" value="3"/>
</dbReference>
<dbReference type="EMBL" id="ML004432">
    <property type="protein sequence ID" value="RKP32379.1"/>
    <property type="molecule type" value="Genomic_DNA"/>
</dbReference>
<organism evidence="5 6">
    <name type="scientific">Metschnikowia bicuspidata</name>
    <dbReference type="NCBI Taxonomy" id="27322"/>
    <lineage>
        <taxon>Eukaryota</taxon>
        <taxon>Fungi</taxon>
        <taxon>Dikarya</taxon>
        <taxon>Ascomycota</taxon>
        <taxon>Saccharomycotina</taxon>
        <taxon>Pichiomycetes</taxon>
        <taxon>Metschnikowiaceae</taxon>
        <taxon>Metschnikowia</taxon>
    </lineage>
</organism>